<evidence type="ECO:0000313" key="1">
    <source>
        <dbReference type="RefSeq" id="XP_028154929.1"/>
    </source>
</evidence>
<proteinExistence type="predicted"/>
<sequence>MDVAHFIKLYVNFLSDLTKSKKVKVFYKAAIGQLILCQTIERATTILKAILIVASCETDGLLINTNEYSSCETQKQFLKNIVQPHGLEEALFDEEVTEKWESMRPTNESIFDDTNEESENLTDKPINCWSDWFEDVEKEVEMVKTTEIGIHDNPFNLPEFCARLKKGIKTSRYGLVFGYKNLDLVKFRLPVLQ</sequence>
<dbReference type="AlphaFoldDB" id="A0A6P7GZZ6"/>
<name>A0A6P7GZZ6_DIAVI</name>
<protein>
    <submittedName>
        <fullName evidence="1">Uncharacterized protein LOC114348585</fullName>
    </submittedName>
</protein>
<dbReference type="InParanoid" id="A0A6P7GZZ6"/>
<gene>
    <name evidence="1" type="primary">LOC114348585</name>
</gene>
<reference evidence="1" key="1">
    <citation type="submission" date="2025-08" db="UniProtKB">
        <authorList>
            <consortium name="RefSeq"/>
        </authorList>
    </citation>
    <scope>IDENTIFICATION</scope>
    <source>
        <tissue evidence="1">Whole insect</tissue>
    </source>
</reference>
<organism evidence="1">
    <name type="scientific">Diabrotica virgifera virgifera</name>
    <name type="common">western corn rootworm</name>
    <dbReference type="NCBI Taxonomy" id="50390"/>
    <lineage>
        <taxon>Eukaryota</taxon>
        <taxon>Metazoa</taxon>
        <taxon>Ecdysozoa</taxon>
        <taxon>Arthropoda</taxon>
        <taxon>Hexapoda</taxon>
        <taxon>Insecta</taxon>
        <taxon>Pterygota</taxon>
        <taxon>Neoptera</taxon>
        <taxon>Endopterygota</taxon>
        <taxon>Coleoptera</taxon>
        <taxon>Polyphaga</taxon>
        <taxon>Cucujiformia</taxon>
        <taxon>Chrysomeloidea</taxon>
        <taxon>Chrysomelidae</taxon>
        <taxon>Galerucinae</taxon>
        <taxon>Diabroticina</taxon>
        <taxon>Diabroticites</taxon>
        <taxon>Diabrotica</taxon>
    </lineage>
</organism>
<accession>A0A6P7GZZ6</accession>
<dbReference type="RefSeq" id="XP_028154929.1">
    <property type="nucleotide sequence ID" value="XM_028299128.1"/>
</dbReference>